<dbReference type="CDD" id="cd13777">
    <property type="entry name" value="Aar2_N"/>
    <property type="match status" value="1"/>
</dbReference>
<proteinExistence type="inferred from homology"/>
<feature type="domain" description="AAR2 C-terminal" evidence="3">
    <location>
        <begin position="181"/>
        <end position="345"/>
    </location>
</feature>
<dbReference type="InterPro" id="IPR033648">
    <property type="entry name" value="AAR2_C"/>
</dbReference>
<dbReference type="FunFam" id="2.60.34.20:FF:000001">
    <property type="entry name" value="protein AAR2 homolog"/>
    <property type="match status" value="1"/>
</dbReference>
<evidence type="ECO:0000259" key="4">
    <source>
        <dbReference type="Pfam" id="PF20981"/>
    </source>
</evidence>
<evidence type="ECO:0000259" key="3">
    <source>
        <dbReference type="Pfam" id="PF05282"/>
    </source>
</evidence>
<dbReference type="OrthoDB" id="201752at2759"/>
<dbReference type="InterPro" id="IPR038516">
    <property type="entry name" value="AAR2_N_sf"/>
</dbReference>
<organism evidence="5 6">
    <name type="scientific">Funneliformis geosporum</name>
    <dbReference type="NCBI Taxonomy" id="1117311"/>
    <lineage>
        <taxon>Eukaryota</taxon>
        <taxon>Fungi</taxon>
        <taxon>Fungi incertae sedis</taxon>
        <taxon>Mucoromycota</taxon>
        <taxon>Glomeromycotina</taxon>
        <taxon>Glomeromycetes</taxon>
        <taxon>Glomerales</taxon>
        <taxon>Glomeraceae</taxon>
        <taxon>Funneliformis</taxon>
    </lineage>
</organism>
<dbReference type="EMBL" id="CAMKVN010001685">
    <property type="protein sequence ID" value="CAI2177495.1"/>
    <property type="molecule type" value="Genomic_DNA"/>
</dbReference>
<dbReference type="InterPro" id="IPR038514">
    <property type="entry name" value="AAR2_C_sf"/>
</dbReference>
<dbReference type="Pfam" id="PF20981">
    <property type="entry name" value="AAR2_1st"/>
    <property type="match status" value="1"/>
</dbReference>
<dbReference type="Proteomes" id="UP001153678">
    <property type="component" value="Unassembled WGS sequence"/>
</dbReference>
<dbReference type="Gene3D" id="2.60.34.20">
    <property type="match status" value="1"/>
</dbReference>
<evidence type="ECO:0000256" key="1">
    <source>
        <dbReference type="ARBA" id="ARBA00006281"/>
    </source>
</evidence>
<evidence type="ECO:0000313" key="5">
    <source>
        <dbReference type="EMBL" id="CAI2177495.1"/>
    </source>
</evidence>
<reference evidence="5" key="1">
    <citation type="submission" date="2022-08" db="EMBL/GenBank/DDBJ databases">
        <authorList>
            <person name="Kallberg Y."/>
            <person name="Tangrot J."/>
            <person name="Rosling A."/>
        </authorList>
    </citation>
    <scope>NUCLEOTIDE SEQUENCE</scope>
    <source>
        <strain evidence="5">Wild A</strain>
    </source>
</reference>
<dbReference type="Gene3D" id="1.25.40.550">
    <property type="entry name" value="Aar2, C-terminal domain-like"/>
    <property type="match status" value="1"/>
</dbReference>
<keyword evidence="6" id="KW-1185">Reference proteome</keyword>
<feature type="region of interest" description="Disordered" evidence="2">
    <location>
        <begin position="355"/>
        <end position="375"/>
    </location>
</feature>
<dbReference type="Pfam" id="PF05282">
    <property type="entry name" value="AAR2"/>
    <property type="match status" value="1"/>
</dbReference>
<dbReference type="PANTHER" id="PTHR12689:SF4">
    <property type="entry name" value="PROTEIN AAR2 HOMOLOG"/>
    <property type="match status" value="1"/>
</dbReference>
<evidence type="ECO:0000313" key="6">
    <source>
        <dbReference type="Proteomes" id="UP001153678"/>
    </source>
</evidence>
<dbReference type="InterPro" id="IPR033647">
    <property type="entry name" value="Aar2_N"/>
</dbReference>
<dbReference type="InterPro" id="IPR007946">
    <property type="entry name" value="AAR2"/>
</dbReference>
<dbReference type="CDD" id="cd13778">
    <property type="entry name" value="Aar2_C"/>
    <property type="match status" value="1"/>
</dbReference>
<sequence>MDQETAQALFNQGAFLLFLNAPEGLEFGIDYNSWKIGPKFKGLKLIPPGLHFVFYSTSDKSGTSGLRTGFFKFYESKEIVIKDWDNTLEDVKKSEQLDPEQIKRLKTDMRQFDPFLGPYPLSPPTNWQKLIRLTNYITPRLISIILPNDGKVTNISSSTVDEEELINLGDSRYGESDIILFTKFDLKKSWKLGATGQEVTKYSQDKSWLLDELLTKSYDNNYKELLGELQLAFVCLLMAQNYAGFVQFKNLVQLICSCQEALEKYADTLFIDFIDVLNYQLEECPQDFFHEILAENNYLIHSLKIFRRNILDSINASSQQQSQKFHVLRRRFEKFRGFLNKRFHWGIVDEELAKEEEEEEGEYAPVVVELPDDNK</sequence>
<evidence type="ECO:0000256" key="2">
    <source>
        <dbReference type="SAM" id="MobiDB-lite"/>
    </source>
</evidence>
<gene>
    <name evidence="5" type="ORF">FWILDA_LOCUS8115</name>
</gene>
<dbReference type="GO" id="GO:0000244">
    <property type="term" value="P:spliceosomal tri-snRNP complex assembly"/>
    <property type="evidence" value="ECO:0007669"/>
    <property type="project" value="TreeGrafter"/>
</dbReference>
<dbReference type="AlphaFoldDB" id="A0A9W4SQ53"/>
<accession>A0A9W4SQ53</accession>
<feature type="domain" description="AAR2 N-terminal" evidence="4">
    <location>
        <begin position="12"/>
        <end position="147"/>
    </location>
</feature>
<comment type="caution">
    <text evidence="5">The sequence shown here is derived from an EMBL/GenBank/DDBJ whole genome shotgun (WGS) entry which is preliminary data.</text>
</comment>
<name>A0A9W4SQ53_9GLOM</name>
<dbReference type="PANTHER" id="PTHR12689">
    <property type="entry name" value="A1 CISTRON SPLICING FACTOR AAR2-RELATED"/>
    <property type="match status" value="1"/>
</dbReference>
<protein>
    <submittedName>
        <fullName evidence="5">19959_t:CDS:1</fullName>
    </submittedName>
</protein>
<comment type="similarity">
    <text evidence="1">Belongs to the AAR2 family.</text>
</comment>